<dbReference type="Gene3D" id="3.40.50.150">
    <property type="entry name" value="Vaccinia Virus protein VP39"/>
    <property type="match status" value="1"/>
</dbReference>
<sequence>MNYHNTIIANQYDIIYKAFDTSRVRIWNNVKVFLNNRNDNETLLDCGCGNGKNMVYASELGYVCKGFDISHKLLDICYNKKLNVFYNDVLNINTDKKYDKIISIAVLHHLKNVNEQIIAINKLLECLNSGGKLLVSFWSKEKHFNNQENNKSDCRDFITGPNYVNWKLSKDNVIKRFYYIHDYESIKDLANEIEADYDITWEKQNWFITFYKK</sequence>
<dbReference type="PANTHER" id="PTHR13069:SF21">
    <property type="entry name" value="ALKYLATED DNA REPAIR PROTEIN ALKB HOMOLOG 8"/>
    <property type="match status" value="1"/>
</dbReference>
<proteinExistence type="predicted"/>
<protein>
    <submittedName>
        <fullName evidence="3">Ubiquinone/menaquinone biosynthesis methyltransferase</fullName>
    </submittedName>
</protein>
<evidence type="ECO:0000256" key="1">
    <source>
        <dbReference type="ARBA" id="ARBA00022603"/>
    </source>
</evidence>
<dbReference type="CDD" id="cd02440">
    <property type="entry name" value="AdoMet_MTases"/>
    <property type="match status" value="1"/>
</dbReference>
<keyword evidence="2 3" id="KW-0808">Transferase</keyword>
<evidence type="ECO:0000256" key="2">
    <source>
        <dbReference type="ARBA" id="ARBA00022679"/>
    </source>
</evidence>
<accession>A0A7S9XGI7</accession>
<dbReference type="InterPro" id="IPR051422">
    <property type="entry name" value="AlkB_tRNA_MeTrf/Diox"/>
</dbReference>
<dbReference type="Pfam" id="PF13489">
    <property type="entry name" value="Methyltransf_23"/>
    <property type="match status" value="1"/>
</dbReference>
<dbReference type="SUPFAM" id="SSF53335">
    <property type="entry name" value="S-adenosyl-L-methionine-dependent methyltransferases"/>
    <property type="match status" value="1"/>
</dbReference>
<dbReference type="InterPro" id="IPR029063">
    <property type="entry name" value="SAM-dependent_MTases_sf"/>
</dbReference>
<dbReference type="GO" id="GO:0032259">
    <property type="term" value="P:methylation"/>
    <property type="evidence" value="ECO:0007669"/>
    <property type="project" value="UniProtKB-KW"/>
</dbReference>
<keyword evidence="3" id="KW-0830">Ubiquinone</keyword>
<reference evidence="3" key="1">
    <citation type="submission" date="2020-08" db="EMBL/GenBank/DDBJ databases">
        <title>Bridging the membrane lipid divide: bacteria of the FCB group superphylum have the potential to synthesize archaeal ether lipids.</title>
        <authorList>
            <person name="Villanueva L."/>
            <person name="von Meijenfeldt F.A.B."/>
            <person name="Westbye A.B."/>
            <person name="Yadav S."/>
            <person name="Hopmans E.C."/>
            <person name="Dutilh B.E."/>
            <person name="Sinninghe Damste J.S."/>
        </authorList>
    </citation>
    <scope>NUCLEOTIDE SEQUENCE</scope>
    <source>
        <strain evidence="3">NIOZ-UU159</strain>
    </source>
</reference>
<keyword evidence="1 3" id="KW-0489">Methyltransferase</keyword>
<organism evidence="3">
    <name type="scientific">Virus NIOZ-UU159</name>
    <dbReference type="NCBI Taxonomy" id="2763270"/>
    <lineage>
        <taxon>Viruses</taxon>
    </lineage>
</organism>
<dbReference type="GO" id="GO:0008168">
    <property type="term" value="F:methyltransferase activity"/>
    <property type="evidence" value="ECO:0007669"/>
    <property type="project" value="UniProtKB-KW"/>
</dbReference>
<dbReference type="PANTHER" id="PTHR13069">
    <property type="entry name" value="ALKYLATED DNA REPAIR PROTEIN ALKB HOMOLOG 8"/>
    <property type="match status" value="1"/>
</dbReference>
<name>A0A7S9XGI7_9VIRU</name>
<evidence type="ECO:0000313" key="3">
    <source>
        <dbReference type="EMBL" id="QPI16693.1"/>
    </source>
</evidence>
<gene>
    <name evidence="3" type="ORF">NIOZUU159_00187</name>
</gene>
<dbReference type="EMBL" id="MW030595">
    <property type="protein sequence ID" value="QPI16693.1"/>
    <property type="molecule type" value="Genomic_DNA"/>
</dbReference>